<feature type="domain" description="Zn(2)-C6 fungal-type" evidence="5">
    <location>
        <begin position="20"/>
        <end position="47"/>
    </location>
</feature>
<evidence type="ECO:0000256" key="2">
    <source>
        <dbReference type="ARBA" id="ARBA00023242"/>
    </source>
</evidence>
<dbReference type="GO" id="GO:0005739">
    <property type="term" value="C:mitochondrion"/>
    <property type="evidence" value="ECO:0007669"/>
    <property type="project" value="TreeGrafter"/>
</dbReference>
<evidence type="ECO:0000256" key="4">
    <source>
        <dbReference type="SAM" id="MobiDB-lite"/>
    </source>
</evidence>
<comment type="caution">
    <text evidence="6">The sequence shown here is derived from an EMBL/GenBank/DDBJ whole genome shotgun (WGS) entry which is preliminary data.</text>
</comment>
<dbReference type="Gene3D" id="4.10.240.10">
    <property type="entry name" value="Zn(2)-C6 fungal-type DNA-binding domain"/>
    <property type="match status" value="1"/>
</dbReference>
<evidence type="ECO:0000256" key="3">
    <source>
        <dbReference type="SAM" id="Coils"/>
    </source>
</evidence>
<dbReference type="GO" id="GO:0008270">
    <property type="term" value="F:zinc ion binding"/>
    <property type="evidence" value="ECO:0007669"/>
    <property type="project" value="InterPro"/>
</dbReference>
<dbReference type="InterPro" id="IPR035959">
    <property type="entry name" value="RutC-like_sf"/>
</dbReference>
<dbReference type="SUPFAM" id="SSF55298">
    <property type="entry name" value="YjgF-like"/>
    <property type="match status" value="1"/>
</dbReference>
<dbReference type="CDD" id="cd00067">
    <property type="entry name" value="GAL4"/>
    <property type="match status" value="1"/>
</dbReference>
<dbReference type="Proteomes" id="UP000034112">
    <property type="component" value="Unassembled WGS sequence"/>
</dbReference>
<evidence type="ECO:0000259" key="5">
    <source>
        <dbReference type="PROSITE" id="PS50048"/>
    </source>
</evidence>
<reference evidence="7" key="1">
    <citation type="journal article" date="2015" name="Genome Announc.">
        <title>Draft whole-genome sequence of the biocontrol agent Trichoderma harzianum T6776.</title>
        <authorList>
            <person name="Baroncelli R."/>
            <person name="Piaggeschi G."/>
            <person name="Fiorini L."/>
            <person name="Bertolini E."/>
            <person name="Zapparata A."/>
            <person name="Pe M.E."/>
            <person name="Sarrocco S."/>
            <person name="Vannacci G."/>
        </authorList>
    </citation>
    <scope>NUCLEOTIDE SEQUENCE [LARGE SCALE GENOMIC DNA]</scope>
    <source>
        <strain evidence="7">T6776</strain>
    </source>
</reference>
<dbReference type="InterPro" id="IPR036864">
    <property type="entry name" value="Zn2-C6_fun-type_DNA-bd_sf"/>
</dbReference>
<dbReference type="SMART" id="SM00066">
    <property type="entry name" value="GAL4"/>
    <property type="match status" value="1"/>
</dbReference>
<keyword evidence="2" id="KW-0539">Nucleus</keyword>
<feature type="region of interest" description="Disordered" evidence="4">
    <location>
        <begin position="61"/>
        <end position="88"/>
    </location>
</feature>
<dbReference type="EMBL" id="JOKZ01000220">
    <property type="protein sequence ID" value="KKP00955.1"/>
    <property type="molecule type" value="Genomic_DNA"/>
</dbReference>
<name>A0A0F9X8T4_TRIHA</name>
<feature type="coiled-coil region" evidence="3">
    <location>
        <begin position="645"/>
        <end position="672"/>
    </location>
</feature>
<evidence type="ECO:0000313" key="6">
    <source>
        <dbReference type="EMBL" id="KKP00955.1"/>
    </source>
</evidence>
<dbReference type="PROSITE" id="PS00463">
    <property type="entry name" value="ZN2_CY6_FUNGAL_1"/>
    <property type="match status" value="1"/>
</dbReference>
<dbReference type="OMA" id="VWWARAY"/>
<dbReference type="FunFam" id="3.30.1330.40:FF:000001">
    <property type="entry name" value="L-PSP family endoribonuclease"/>
    <property type="match status" value="1"/>
</dbReference>
<dbReference type="Gene3D" id="3.30.1330.40">
    <property type="entry name" value="RutC-like"/>
    <property type="match status" value="1"/>
</dbReference>
<dbReference type="AlphaFoldDB" id="A0A0F9X8T4"/>
<evidence type="ECO:0000256" key="1">
    <source>
        <dbReference type="ARBA" id="ARBA00010552"/>
    </source>
</evidence>
<organism evidence="6 7">
    <name type="scientific">Trichoderma harzianum</name>
    <name type="common">Hypocrea lixii</name>
    <dbReference type="NCBI Taxonomy" id="5544"/>
    <lineage>
        <taxon>Eukaryota</taxon>
        <taxon>Fungi</taxon>
        <taxon>Dikarya</taxon>
        <taxon>Ascomycota</taxon>
        <taxon>Pezizomycotina</taxon>
        <taxon>Sordariomycetes</taxon>
        <taxon>Hypocreomycetidae</taxon>
        <taxon>Hypocreales</taxon>
        <taxon>Hypocreaceae</taxon>
        <taxon>Trichoderma</taxon>
    </lineage>
</organism>
<sequence>MYEPAPPRPKKTNIYRSRTGCKVCRQRRKKCDERKPCSLCMKLGVSCEQGFPTFEFRSVVGPSRSRKAGVRQGTSQRQPDRPSDKPVAVAWTPPKHAPFSSPRIAGGVDATFGPDILLNEEKTPETDLSLSYTLDTHNGNRDTLSGSHPLEELLHLGSSDGMAVGLTPSCLLQQRTNDVVRFYMNAWEVHCVPALNLSFEFMAIRGHSSLITDAMATLAANRLSRKLPQRRLFNSSDSPWFSFRPDSGHECLSSELYGSALRKMVRWSCEEFDLYPMLAFVVLVLFCYVESSMGNFKEFYTHSQGVENLLKKSANLVFPHGAGLLAAWVEVKMQNWWRRAYFGVPEFFEAYTDPLLDPKLQLILDTDSGRTATILWILCESHRLNTAARIACWARARQPDNGRTIRKSTAFTDNTASSSEHTMLFSEFVALMEMYSEKLEMWRVSFPGWIEVTGNPNYPKCLDLRNPENEAIYFPSHKLAMNMAYYVAARVMHCSGPLQSFASASIHNIDNIYEETEAWIFILLRIAAGISWEECISLNAYAIGFAGLLLSCALCSRRLETGLWIQEWLENRLEPGRFEEGNFPVFQILDASQMSFQKVGVFTDEAPTLRPGVYTPAIVANGFVFTSGVLGADPITKKIVQGTVIDRFHQIMKNLEAILQQANSNLEGVVEVTVFLTNILDADELSVPYKTYWGDLKPARTCVAVKELPYGSDIEIKCVAVVKGR</sequence>
<dbReference type="OrthoDB" id="39175at2759"/>
<dbReference type="GO" id="GO:0005829">
    <property type="term" value="C:cytosol"/>
    <property type="evidence" value="ECO:0007669"/>
    <property type="project" value="TreeGrafter"/>
</dbReference>
<comment type="similarity">
    <text evidence="1">Belongs to the RutC family.</text>
</comment>
<dbReference type="PROSITE" id="PS50048">
    <property type="entry name" value="ZN2_CY6_FUNGAL_2"/>
    <property type="match status" value="1"/>
</dbReference>
<dbReference type="CDD" id="cd00448">
    <property type="entry name" value="YjgF_YER057c_UK114_family"/>
    <property type="match status" value="1"/>
</dbReference>
<proteinExistence type="inferred from homology"/>
<dbReference type="SUPFAM" id="SSF57701">
    <property type="entry name" value="Zn2/Cys6 DNA-binding domain"/>
    <property type="match status" value="1"/>
</dbReference>
<dbReference type="PANTHER" id="PTHR11803:SF22">
    <property type="entry name" value="ENDORIBONUCLEASE FAMILY PROTEIN BRT1, PUTATIVE (AFU_ORTHOLOGUE AFUA_5G03780)-RELATED"/>
    <property type="match status" value="1"/>
</dbReference>
<evidence type="ECO:0000313" key="7">
    <source>
        <dbReference type="Proteomes" id="UP000034112"/>
    </source>
</evidence>
<keyword evidence="3" id="KW-0175">Coiled coil</keyword>
<dbReference type="PANTHER" id="PTHR11803">
    <property type="entry name" value="2-IMINOBUTANOATE/2-IMINOPROPANOATE DEAMINASE RIDA"/>
    <property type="match status" value="1"/>
</dbReference>
<dbReference type="InterPro" id="IPR006175">
    <property type="entry name" value="YjgF/YER057c/UK114"/>
</dbReference>
<dbReference type="Pfam" id="PF00172">
    <property type="entry name" value="Zn_clus"/>
    <property type="match status" value="1"/>
</dbReference>
<dbReference type="GO" id="GO:0000981">
    <property type="term" value="F:DNA-binding transcription factor activity, RNA polymerase II-specific"/>
    <property type="evidence" value="ECO:0007669"/>
    <property type="project" value="InterPro"/>
</dbReference>
<protein>
    <submittedName>
        <fullName evidence="6">Endoribonuclease L-PSP</fullName>
    </submittedName>
</protein>
<gene>
    <name evidence="6" type="ORF">THAR02_06927</name>
</gene>
<dbReference type="Pfam" id="PF01042">
    <property type="entry name" value="Ribonuc_L-PSP"/>
    <property type="match status" value="1"/>
</dbReference>
<accession>A0A0F9X8T4</accession>
<dbReference type="InterPro" id="IPR001138">
    <property type="entry name" value="Zn2Cys6_DnaBD"/>
</dbReference>
<dbReference type="GO" id="GO:0019239">
    <property type="term" value="F:deaminase activity"/>
    <property type="evidence" value="ECO:0007669"/>
    <property type="project" value="TreeGrafter"/>
</dbReference>